<evidence type="ECO:0000256" key="4">
    <source>
        <dbReference type="ARBA" id="ARBA00023136"/>
    </source>
</evidence>
<keyword evidence="1 7" id="KW-0812">Transmembrane</keyword>
<dbReference type="Proteomes" id="UP000646548">
    <property type="component" value="Unassembled WGS sequence"/>
</dbReference>
<evidence type="ECO:0000256" key="3">
    <source>
        <dbReference type="ARBA" id="ARBA00023054"/>
    </source>
</evidence>
<dbReference type="Gene3D" id="2.60.120.260">
    <property type="entry name" value="Galactose-binding domain-like"/>
    <property type="match status" value="1"/>
</dbReference>
<evidence type="ECO:0000256" key="1">
    <source>
        <dbReference type="ARBA" id="ARBA00022692"/>
    </source>
</evidence>
<feature type="compositionally biased region" description="Low complexity" evidence="6">
    <location>
        <begin position="145"/>
        <end position="159"/>
    </location>
</feature>
<dbReference type="PROSITE" id="PS51469">
    <property type="entry name" value="SUN"/>
    <property type="match status" value="1"/>
</dbReference>
<gene>
    <name evidence="9" type="ORF">FQA47_023401</name>
</gene>
<dbReference type="PANTHER" id="PTHR12911">
    <property type="entry name" value="SAD1/UNC-84-LIKE PROTEIN-RELATED"/>
    <property type="match status" value="1"/>
</dbReference>
<feature type="compositionally biased region" description="Polar residues" evidence="6">
    <location>
        <begin position="107"/>
        <end position="121"/>
    </location>
</feature>
<evidence type="ECO:0000256" key="6">
    <source>
        <dbReference type="SAM" id="MobiDB-lite"/>
    </source>
</evidence>
<dbReference type="InterPro" id="IPR012919">
    <property type="entry name" value="SUN_dom"/>
</dbReference>
<protein>
    <submittedName>
        <fullName evidence="9">SUN domain-containing protein 1</fullName>
    </submittedName>
</protein>
<feature type="compositionally biased region" description="Low complexity" evidence="6">
    <location>
        <begin position="85"/>
        <end position="106"/>
    </location>
</feature>
<comment type="caution">
    <text evidence="9">The sequence shown here is derived from an EMBL/GenBank/DDBJ whole genome shotgun (WGS) entry which is preliminary data.</text>
</comment>
<comment type="subcellular location">
    <subcellularLocation>
        <location evidence="5">Nucleus inner membrane</location>
        <topology evidence="5">Single-pass type II membrane protein</topology>
    </subcellularLocation>
</comment>
<evidence type="ECO:0000259" key="8">
    <source>
        <dbReference type="PROSITE" id="PS51469"/>
    </source>
</evidence>
<accession>A0A834C1G8</accession>
<dbReference type="InterPro" id="IPR045119">
    <property type="entry name" value="SUN1-5"/>
</dbReference>
<evidence type="ECO:0000313" key="9">
    <source>
        <dbReference type="EMBL" id="KAF6720168.1"/>
    </source>
</evidence>
<keyword evidence="4 7" id="KW-0472">Membrane</keyword>
<evidence type="ECO:0000256" key="5">
    <source>
        <dbReference type="ARBA" id="ARBA00037816"/>
    </source>
</evidence>
<feature type="compositionally biased region" description="Low complexity" evidence="6">
    <location>
        <begin position="49"/>
        <end position="63"/>
    </location>
</feature>
<feature type="compositionally biased region" description="Basic residues" evidence="6">
    <location>
        <begin position="37"/>
        <end position="48"/>
    </location>
</feature>
<organism evidence="9 10">
    <name type="scientific">Oryzias melastigma</name>
    <name type="common">Marine medaka</name>
    <dbReference type="NCBI Taxonomy" id="30732"/>
    <lineage>
        <taxon>Eukaryota</taxon>
        <taxon>Metazoa</taxon>
        <taxon>Chordata</taxon>
        <taxon>Craniata</taxon>
        <taxon>Vertebrata</taxon>
        <taxon>Euteleostomi</taxon>
        <taxon>Actinopterygii</taxon>
        <taxon>Neopterygii</taxon>
        <taxon>Teleostei</taxon>
        <taxon>Neoteleostei</taxon>
        <taxon>Acanthomorphata</taxon>
        <taxon>Ovalentaria</taxon>
        <taxon>Atherinomorphae</taxon>
        <taxon>Beloniformes</taxon>
        <taxon>Adrianichthyidae</taxon>
        <taxon>Oryziinae</taxon>
        <taxon>Oryzias</taxon>
    </lineage>
</organism>
<dbReference type="EMBL" id="WKFB01000530">
    <property type="protein sequence ID" value="KAF6720168.1"/>
    <property type="molecule type" value="Genomic_DNA"/>
</dbReference>
<keyword evidence="3" id="KW-0175">Coiled coil</keyword>
<feature type="domain" description="SUN" evidence="8">
    <location>
        <begin position="466"/>
        <end position="628"/>
    </location>
</feature>
<reference evidence="9" key="1">
    <citation type="journal article" name="BMC Genomics">
        <title>Long-read sequencing and de novo genome assembly of marine medaka (Oryzias melastigma).</title>
        <authorList>
            <person name="Liang P."/>
            <person name="Saqib H.S.A."/>
            <person name="Ni X."/>
            <person name="Shen Y."/>
        </authorList>
    </citation>
    <scope>NUCLEOTIDE SEQUENCE</scope>
    <source>
        <strain evidence="9">Bigg-433</strain>
    </source>
</reference>
<evidence type="ECO:0000313" key="10">
    <source>
        <dbReference type="Proteomes" id="UP000646548"/>
    </source>
</evidence>
<keyword evidence="2 7" id="KW-1133">Transmembrane helix</keyword>
<evidence type="ECO:0000256" key="2">
    <source>
        <dbReference type="ARBA" id="ARBA00022989"/>
    </source>
</evidence>
<name>A0A834C1G8_ORYME</name>
<proteinExistence type="predicted"/>
<feature type="region of interest" description="Disordered" evidence="6">
    <location>
        <begin position="1"/>
        <end position="159"/>
    </location>
</feature>
<dbReference type="Pfam" id="PF07738">
    <property type="entry name" value="Sad1_UNC"/>
    <property type="match status" value="1"/>
</dbReference>
<dbReference type="GO" id="GO:0005637">
    <property type="term" value="C:nuclear inner membrane"/>
    <property type="evidence" value="ECO:0007669"/>
    <property type="project" value="UniProtKB-SubCell"/>
</dbReference>
<dbReference type="PANTHER" id="PTHR12911:SF22">
    <property type="entry name" value="SUN DOMAIN-CONTAINING PROTEIN 2"/>
    <property type="match status" value="1"/>
</dbReference>
<evidence type="ECO:0000256" key="7">
    <source>
        <dbReference type="SAM" id="Phobius"/>
    </source>
</evidence>
<sequence length="630" mass="68478">MSRRSSRLMSGGYYHSDEESDSSSVTNISYRENPVKVFKKKAGTRKAATRTSSRASSNASSATPERAVTPGLDPCPSSVQPQPVTRTIPYTPAAATPRPALTASSPRSQTPTKRSSVTPVTNAKAGLCIQEKTGLSHRPHLKGPSQSGVDSSGYSSSEGTYLRPLPATASSSSCTDHSKVQTPNAGYIDRVSSAFCTLIDSALLTTADIQSRILNIRDSASASCSRRTKQACALALLLLIILLCIWLLLPLLTSLIPHMTVTKTPTSTPTRKPENQPPVFTTPPQPNVIPTPVVDPAVVSAAVEAKMKHVLVELQMRQEQLLSQLKDKYQLDMQVMNAKLEASDSSLRLHVEQEVAGLAKQIKASQAESHAAAASISLKVQTLEALSAELSQELLSIQSAPAPCPDSTPEPIQNQLTPELQQAMEKWLTDRIKEQELIRFGDGGGCAECRRPIADKMADFALETQGASVVSTRCSETYRIRSACVTLFGFPLWYPSESPRTVIQGYPVLLPGKCWAFHGVQGTLVISLSHPIRITHVTLDHLPRYNAPTGRIDSAPKDFQVYGMKNDTAEGKLLGTFTYDENGESSQTFELANPSDVVHRVVELRVLSNWGHMEYTCLYRFRVHGKIATS</sequence>
<feature type="transmembrane region" description="Helical" evidence="7">
    <location>
        <begin position="231"/>
        <end position="252"/>
    </location>
</feature>
<dbReference type="AlphaFoldDB" id="A0A834C1G8"/>
<dbReference type="FunFam" id="2.60.120.260:FF:000009">
    <property type="entry name" value="SUN domain-containing protein 1 isoform X1"/>
    <property type="match status" value="1"/>
</dbReference>
<dbReference type="GO" id="GO:0043495">
    <property type="term" value="F:protein-membrane adaptor activity"/>
    <property type="evidence" value="ECO:0007669"/>
    <property type="project" value="TreeGrafter"/>
</dbReference>
<feature type="region of interest" description="Disordered" evidence="6">
    <location>
        <begin position="262"/>
        <end position="287"/>
    </location>
</feature>
<dbReference type="GO" id="GO:0034993">
    <property type="term" value="C:meiotic nuclear membrane microtubule tethering complex"/>
    <property type="evidence" value="ECO:0007669"/>
    <property type="project" value="TreeGrafter"/>
</dbReference>